<keyword evidence="3" id="KW-1185">Reference proteome</keyword>
<evidence type="ECO:0000256" key="1">
    <source>
        <dbReference type="SAM" id="MobiDB-lite"/>
    </source>
</evidence>
<evidence type="ECO:0000313" key="2">
    <source>
        <dbReference type="EMBL" id="RUL87877.1"/>
    </source>
</evidence>
<feature type="compositionally biased region" description="Basic and acidic residues" evidence="1">
    <location>
        <begin position="12"/>
        <end position="25"/>
    </location>
</feature>
<feature type="region of interest" description="Disordered" evidence="1">
    <location>
        <begin position="1"/>
        <end position="32"/>
    </location>
</feature>
<dbReference type="EMBL" id="RYZH01000016">
    <property type="protein sequence ID" value="RUL87877.1"/>
    <property type="molecule type" value="Genomic_DNA"/>
</dbReference>
<dbReference type="AlphaFoldDB" id="A0A432MKZ4"/>
<dbReference type="RefSeq" id="WP_126725193.1">
    <property type="nucleotide sequence ID" value="NZ_RYZH01000016.1"/>
</dbReference>
<gene>
    <name evidence="2" type="ORF">TsocGM_10110</name>
</gene>
<accession>A0A432MKZ4</accession>
<dbReference type="OrthoDB" id="285961at2"/>
<protein>
    <submittedName>
        <fullName evidence="2">Uncharacterized protein</fullName>
    </submittedName>
</protein>
<comment type="caution">
    <text evidence="2">The sequence shown here is derived from an EMBL/GenBank/DDBJ whole genome shotgun (WGS) entry which is preliminary data.</text>
</comment>
<dbReference type="Proteomes" id="UP000280296">
    <property type="component" value="Unassembled WGS sequence"/>
</dbReference>
<dbReference type="Gene3D" id="2.60.120.260">
    <property type="entry name" value="Galactose-binding domain-like"/>
    <property type="match status" value="1"/>
</dbReference>
<reference evidence="2 3" key="1">
    <citation type="submission" date="2018-12" db="EMBL/GenBank/DDBJ databases">
        <authorList>
            <person name="Toschakov S.V."/>
        </authorList>
    </citation>
    <scope>NUCLEOTIDE SEQUENCE [LARGE SCALE GENOMIC DNA]</scope>
    <source>
        <strain evidence="2 3">GM2012</strain>
    </source>
</reference>
<name>A0A432MKZ4_9BACT</name>
<sequence>MSGFRRGIASKSDLDQTRGAGENRSEGLWSFGRGALRSESSRIRVGAVVLAAVLAPGLASGQEFEVPEPPSLGLPDLPRPSPAAEERSDPEPLPDPAPDRPALEPTRQEMAALVEGFEGDRVSWRQETADAPIRMQAHERAADAAFEGDRGERFRFVAGLGSGVYVSYPLPRVPISRELRASVYVRSDRPGVQLLGRVVLPNDLDPETGQPFFVNIQGTIYEEPGRWRRLELTDLPEAVERQARILRIKTNQRVQLDGAYLDRLVLNLYGGAGESEVLVDSLRIEPVPADLIEGGRAAGGRVDFASDLGAGPLADGEVGVPEPRAAEGEGLIAGGRARFHRNRLELLDEPQRAYFPWVPTIIDAPGASVEELRRFGFDVFAIRPGTSSREVERAADAGFLLMPMLGDPLLGPADASRAASAAASYPRKDAVVFWHLGEQLGGDDLPDRRRETLSRIRQAAEALEDAGGPSSPLATGDVAGDYALYASRLGLDLMGVHGTPWGSQQQLRHYYHYLIARRDLTGLANPEALFWTWIPASAPPELQRAIYGDDPPPPWGRPQLQPVHIRLATVAALAAGYRGIGYRADAELTRASGRARLIELQLLNAEIDLFQEILARGIGTIHRYKLTLPPDEETGRPIDRNYNRNTPRKLDEPSEAWETLCVGFPTPDRRGTLLLAANFGFDGQWIPPQLANKELRLTVPGHTNVSAWEVSLGGVRHLERERAPGGVEIRLTDFGPTSWILLTPDLELVDRLRQSIASWAPKAAELAIEQAELLLRSTVETHSQLVLDGLDVEGSDQLLRLAEEQFEAARAGLARGEAEEAFANARRVSRPLRILMNEHYKRSRDDLIEATSFAHDPDVKVLLTPVSAPPLMSFNTLPQLELFWTSTIRSYPFGRNLLPSGEFEETDPQAFVEEGWTSVGYEVPGLRGTIDIQPDAAENARGSRAMLRLRVRTEEGQNVDELPPVQDRIAVGIRTPPIRVRRHEFLRISALVKMPDQQAPGSGGGVIVRDSIGGELMQFRDYEGIPEWRRVVLYRRAPEDGELTVTLGLAATVGEAYFDDVRIERAEQPSGTVPGPALGASPAVATPRPPATAVPEASEVGRRPGAGGEAVPRR</sequence>
<reference evidence="2 3" key="2">
    <citation type="submission" date="2019-01" db="EMBL/GenBank/DDBJ databases">
        <title>Tautonia sociabilis, a novel thermotolerant planctomycete of Isosphaeraceae family, isolated from a 4000 m deep subterranean habitat.</title>
        <authorList>
            <person name="Kovaleva O.L."/>
            <person name="Elcheninov A.G."/>
            <person name="Van Heerden E."/>
            <person name="Toshchakov S.V."/>
            <person name="Novikov A."/>
            <person name="Bonch-Osmolovskaya E.A."/>
            <person name="Kublanov I.V."/>
        </authorList>
    </citation>
    <scope>NUCLEOTIDE SEQUENCE [LARGE SCALE GENOMIC DNA]</scope>
    <source>
        <strain evidence="2 3">GM2012</strain>
    </source>
</reference>
<organism evidence="2 3">
    <name type="scientific">Tautonia sociabilis</name>
    <dbReference type="NCBI Taxonomy" id="2080755"/>
    <lineage>
        <taxon>Bacteria</taxon>
        <taxon>Pseudomonadati</taxon>
        <taxon>Planctomycetota</taxon>
        <taxon>Planctomycetia</taxon>
        <taxon>Isosphaerales</taxon>
        <taxon>Isosphaeraceae</taxon>
        <taxon>Tautonia</taxon>
    </lineage>
</organism>
<feature type="region of interest" description="Disordered" evidence="1">
    <location>
        <begin position="1068"/>
        <end position="1114"/>
    </location>
</feature>
<feature type="compositionally biased region" description="Pro residues" evidence="1">
    <location>
        <begin position="67"/>
        <end position="81"/>
    </location>
</feature>
<proteinExistence type="predicted"/>
<evidence type="ECO:0000313" key="3">
    <source>
        <dbReference type="Proteomes" id="UP000280296"/>
    </source>
</evidence>
<feature type="region of interest" description="Disordered" evidence="1">
    <location>
        <begin position="62"/>
        <end position="103"/>
    </location>
</feature>